<reference evidence="1 2" key="1">
    <citation type="submission" date="2019-05" db="EMBL/GenBank/DDBJ databases">
        <authorList>
            <person name="Qu J.-H."/>
        </authorList>
    </citation>
    <scope>NUCLEOTIDE SEQUENCE [LARGE SCALE GENOMIC DNA]</scope>
    <source>
        <strain evidence="1 2">T17</strain>
    </source>
</reference>
<name>A0A5R9L0Y0_9BACT</name>
<comment type="caution">
    <text evidence="1">The sequence shown here is derived from an EMBL/GenBank/DDBJ whole genome shotgun (WGS) entry which is preliminary data.</text>
</comment>
<sequence>MIALENLIYALEMLTHVDVPEEGHPKIKVVIQSVRNLVENLNKLAPDLKKCMSEDEFEDFKYLVDDVVEAADDVEHIFFELRLNKDFMAAFERLSNTLEARKFS</sequence>
<evidence type="ECO:0000313" key="2">
    <source>
        <dbReference type="Proteomes" id="UP000306402"/>
    </source>
</evidence>
<evidence type="ECO:0000313" key="1">
    <source>
        <dbReference type="EMBL" id="TLV02194.1"/>
    </source>
</evidence>
<keyword evidence="2" id="KW-1185">Reference proteome</keyword>
<dbReference type="Proteomes" id="UP000306402">
    <property type="component" value="Unassembled WGS sequence"/>
</dbReference>
<accession>A0A5R9L0Y0</accession>
<dbReference type="RefSeq" id="WP_138363403.1">
    <property type="nucleotide sequence ID" value="NZ_VCEJ01000002.1"/>
</dbReference>
<protein>
    <submittedName>
        <fullName evidence="1">Uncharacterized protein</fullName>
    </submittedName>
</protein>
<dbReference type="AlphaFoldDB" id="A0A5R9L0Y0"/>
<gene>
    <name evidence="1" type="ORF">FEN17_00705</name>
</gene>
<dbReference type="EMBL" id="VCEJ01000002">
    <property type="protein sequence ID" value="TLV02194.1"/>
    <property type="molecule type" value="Genomic_DNA"/>
</dbReference>
<proteinExistence type="predicted"/>
<organism evidence="1 2">
    <name type="scientific">Dyadobacter luticola</name>
    <dbReference type="NCBI Taxonomy" id="1979387"/>
    <lineage>
        <taxon>Bacteria</taxon>
        <taxon>Pseudomonadati</taxon>
        <taxon>Bacteroidota</taxon>
        <taxon>Cytophagia</taxon>
        <taxon>Cytophagales</taxon>
        <taxon>Spirosomataceae</taxon>
        <taxon>Dyadobacter</taxon>
    </lineage>
</organism>